<dbReference type="InterPro" id="IPR036291">
    <property type="entry name" value="NAD(P)-bd_dom_sf"/>
</dbReference>
<organism evidence="3 4">
    <name type="scientific">Polypterus senegalus</name>
    <name type="common">Senegal bichir</name>
    <dbReference type="NCBI Taxonomy" id="55291"/>
    <lineage>
        <taxon>Eukaryota</taxon>
        <taxon>Metazoa</taxon>
        <taxon>Chordata</taxon>
        <taxon>Craniata</taxon>
        <taxon>Vertebrata</taxon>
        <taxon>Euteleostomi</taxon>
        <taxon>Actinopterygii</taxon>
        <taxon>Polypteriformes</taxon>
        <taxon>Polypteridae</taxon>
        <taxon>Polypterus</taxon>
    </lineage>
</organism>
<protein>
    <submittedName>
        <fullName evidence="3">DHI1L protein</fullName>
    </submittedName>
</protein>
<gene>
    <name evidence="3" type="primary">Hsd11b1l</name>
    <name evidence="3" type="ORF">GTO96_0004968</name>
</gene>
<dbReference type="PANTHER" id="PTHR44279">
    <property type="entry name" value="HYDROXYSTEROID (11-BETA) DEHYDROGENASE 1-LIKE B-RELATED"/>
    <property type="match status" value="1"/>
</dbReference>
<evidence type="ECO:0000256" key="1">
    <source>
        <dbReference type="ARBA" id="ARBA00006484"/>
    </source>
</evidence>
<keyword evidence="4" id="KW-1185">Reference proteome</keyword>
<evidence type="ECO:0000313" key="3">
    <source>
        <dbReference type="EMBL" id="KAG2457930.1"/>
    </source>
</evidence>
<keyword evidence="2" id="KW-0560">Oxidoreductase</keyword>
<feature type="non-terminal residue" evidence="3">
    <location>
        <position position="1"/>
    </location>
</feature>
<dbReference type="AlphaFoldDB" id="A0A8X7WYL4"/>
<dbReference type="EMBL" id="JAATIS010008090">
    <property type="protein sequence ID" value="KAG2457930.1"/>
    <property type="molecule type" value="Genomic_DNA"/>
</dbReference>
<dbReference type="GO" id="GO:0016491">
    <property type="term" value="F:oxidoreductase activity"/>
    <property type="evidence" value="ECO:0007669"/>
    <property type="project" value="UniProtKB-KW"/>
</dbReference>
<dbReference type="PROSITE" id="PS00061">
    <property type="entry name" value="ADH_SHORT"/>
    <property type="match status" value="1"/>
</dbReference>
<dbReference type="Gene3D" id="3.40.50.720">
    <property type="entry name" value="NAD(P)-binding Rossmann-like Domain"/>
    <property type="match status" value="1"/>
</dbReference>
<evidence type="ECO:0000256" key="2">
    <source>
        <dbReference type="ARBA" id="ARBA00023002"/>
    </source>
</evidence>
<dbReference type="InterPro" id="IPR020904">
    <property type="entry name" value="Sc_DH/Rdtase_CS"/>
</dbReference>
<dbReference type="Proteomes" id="UP000886611">
    <property type="component" value="Unassembled WGS sequence"/>
</dbReference>
<name>A0A8X7WYL4_POLSE</name>
<feature type="non-terminal residue" evidence="3">
    <location>
        <position position="314"/>
    </location>
</feature>
<dbReference type="InterPro" id="IPR002347">
    <property type="entry name" value="SDR_fam"/>
</dbReference>
<dbReference type="PANTHER" id="PTHR44279:SF2">
    <property type="entry name" value="HYDROXYSTEROID (11-BETA) DEHYDROGENASE 1-LIKE B-RELATED"/>
    <property type="match status" value="1"/>
</dbReference>
<dbReference type="Pfam" id="PF00106">
    <property type="entry name" value="adh_short"/>
    <property type="match status" value="1"/>
</dbReference>
<dbReference type="PRINTS" id="PR00081">
    <property type="entry name" value="GDHRDH"/>
</dbReference>
<evidence type="ECO:0000313" key="4">
    <source>
        <dbReference type="Proteomes" id="UP000886611"/>
    </source>
</evidence>
<proteinExistence type="inferred from homology"/>
<accession>A0A8X7WYL4</accession>
<comment type="caution">
    <text evidence="3">The sequence shown here is derived from an EMBL/GenBank/DDBJ whole genome shotgun (WGS) entry which is preliminary data.</text>
</comment>
<dbReference type="SUPFAM" id="SSF51735">
    <property type="entry name" value="NAD(P)-binding Rossmann-fold domains"/>
    <property type="match status" value="1"/>
</dbReference>
<reference evidence="3 4" key="1">
    <citation type="journal article" date="2021" name="Cell">
        <title>Tracing the genetic footprints of vertebrate landing in non-teleost ray-finned fishes.</title>
        <authorList>
            <person name="Bi X."/>
            <person name="Wang K."/>
            <person name="Yang L."/>
            <person name="Pan H."/>
            <person name="Jiang H."/>
            <person name="Wei Q."/>
            <person name="Fang M."/>
            <person name="Yu H."/>
            <person name="Zhu C."/>
            <person name="Cai Y."/>
            <person name="He Y."/>
            <person name="Gan X."/>
            <person name="Zeng H."/>
            <person name="Yu D."/>
            <person name="Zhu Y."/>
            <person name="Jiang H."/>
            <person name="Qiu Q."/>
            <person name="Yang H."/>
            <person name="Zhang Y.E."/>
            <person name="Wang W."/>
            <person name="Zhu M."/>
            <person name="He S."/>
            <person name="Zhang G."/>
        </authorList>
    </citation>
    <scope>NUCLEOTIDE SEQUENCE [LARGE SCALE GENOMIC DNA]</scope>
    <source>
        <strain evidence="3">Bchr_013</strain>
    </source>
</reference>
<comment type="similarity">
    <text evidence="1">Belongs to the short-chain dehydrogenases/reductases (SDR) family.</text>
</comment>
<sequence>MDWVTPAELFRGTGVTSIMDGLLRKARKAAGVKEAWEREPQREHPGHWGPESLSAVLSGRRVLVTGASKGIGEQIAYHYARFGSQIVITARTESALKKVAEKCLQLGSPKVWYIPADMSDPEDPNRVLRFALDKLGGIDYLVLNHIGNTFFQMWNGDVEHIRVLMQANFLSYAQMASSGLPFLKQSNGSIIAVSSILAKIPSPFTIPYTATKSAVNGFFGSLQHELSMQKVNVSITLCTLGLIDTETALSKVKGVIDTMSAYPASGAALEIIKGGATRQKEIFYPWYWQLVCAIRDWFPGYRDSVIQSSYKYNP</sequence>
<dbReference type="InterPro" id="IPR051253">
    <property type="entry name" value="11-beta-HSD"/>
</dbReference>